<gene>
    <name evidence="2" type="ORF">F2Q69_00044758</name>
</gene>
<proteinExistence type="predicted"/>
<evidence type="ECO:0000313" key="2">
    <source>
        <dbReference type="EMBL" id="KAF3502002.1"/>
    </source>
</evidence>
<dbReference type="EMBL" id="QGKX02001621">
    <property type="protein sequence ID" value="KAF3502002.1"/>
    <property type="molecule type" value="Genomic_DNA"/>
</dbReference>
<feature type="compositionally biased region" description="Basic residues" evidence="1">
    <location>
        <begin position="46"/>
        <end position="59"/>
    </location>
</feature>
<feature type="region of interest" description="Disordered" evidence="1">
    <location>
        <begin position="39"/>
        <end position="59"/>
    </location>
</feature>
<sequence length="77" mass="8820">MMVADHGVATSPYMLKASRVTMHRLVPIELMRKGRLGLNPKWKQEARRKRETTSGHKKKLKGCFKCEARKALESACH</sequence>
<dbReference type="AlphaFoldDB" id="A0A8S9ND75"/>
<organism evidence="2 3">
    <name type="scientific">Brassica cretica</name>
    <name type="common">Mustard</name>
    <dbReference type="NCBI Taxonomy" id="69181"/>
    <lineage>
        <taxon>Eukaryota</taxon>
        <taxon>Viridiplantae</taxon>
        <taxon>Streptophyta</taxon>
        <taxon>Embryophyta</taxon>
        <taxon>Tracheophyta</taxon>
        <taxon>Spermatophyta</taxon>
        <taxon>Magnoliopsida</taxon>
        <taxon>eudicotyledons</taxon>
        <taxon>Gunneridae</taxon>
        <taxon>Pentapetalae</taxon>
        <taxon>rosids</taxon>
        <taxon>malvids</taxon>
        <taxon>Brassicales</taxon>
        <taxon>Brassicaceae</taxon>
        <taxon>Brassiceae</taxon>
        <taxon>Brassica</taxon>
    </lineage>
</organism>
<name>A0A8S9ND75_BRACR</name>
<evidence type="ECO:0000313" key="3">
    <source>
        <dbReference type="Proteomes" id="UP000712600"/>
    </source>
</evidence>
<dbReference type="Proteomes" id="UP000712600">
    <property type="component" value="Unassembled WGS sequence"/>
</dbReference>
<evidence type="ECO:0000256" key="1">
    <source>
        <dbReference type="SAM" id="MobiDB-lite"/>
    </source>
</evidence>
<reference evidence="2" key="1">
    <citation type="submission" date="2019-12" db="EMBL/GenBank/DDBJ databases">
        <title>Genome sequencing and annotation of Brassica cretica.</title>
        <authorList>
            <person name="Studholme D.J."/>
            <person name="Sarris P."/>
        </authorList>
    </citation>
    <scope>NUCLEOTIDE SEQUENCE</scope>
    <source>
        <strain evidence="2">PFS-109/04</strain>
        <tissue evidence="2">Leaf</tissue>
    </source>
</reference>
<comment type="caution">
    <text evidence="2">The sequence shown here is derived from an EMBL/GenBank/DDBJ whole genome shotgun (WGS) entry which is preliminary data.</text>
</comment>
<protein>
    <submittedName>
        <fullName evidence="2">Uncharacterized protein</fullName>
    </submittedName>
</protein>
<accession>A0A8S9ND75</accession>